<gene>
    <name evidence="3" type="ORF">E3N88_14186</name>
</gene>
<dbReference type="InterPro" id="IPR044974">
    <property type="entry name" value="Disease_R_plants"/>
</dbReference>
<evidence type="ECO:0000313" key="3">
    <source>
        <dbReference type="EMBL" id="KAD5802826.1"/>
    </source>
</evidence>
<dbReference type="Proteomes" id="UP000326396">
    <property type="component" value="Linkage Group LG15"/>
</dbReference>
<evidence type="ECO:0000259" key="2">
    <source>
        <dbReference type="Pfam" id="PF00931"/>
    </source>
</evidence>
<dbReference type="OrthoDB" id="1733683at2759"/>
<dbReference type="PANTHER" id="PTHR11017:SF340">
    <property type="entry name" value="NB-ARC-RELATED"/>
    <property type="match status" value="1"/>
</dbReference>
<dbReference type="Gene3D" id="1.10.8.430">
    <property type="entry name" value="Helical domain of apoptotic protease-activating factors"/>
    <property type="match status" value="1"/>
</dbReference>
<dbReference type="Pfam" id="PF00931">
    <property type="entry name" value="NB-ARC"/>
    <property type="match status" value="1"/>
</dbReference>
<dbReference type="PRINTS" id="PR00364">
    <property type="entry name" value="DISEASERSIST"/>
</dbReference>
<evidence type="ECO:0000313" key="4">
    <source>
        <dbReference type="Proteomes" id="UP000326396"/>
    </source>
</evidence>
<evidence type="ECO:0000256" key="1">
    <source>
        <dbReference type="ARBA" id="ARBA00022614"/>
    </source>
</evidence>
<feature type="domain" description="NB-ARC" evidence="2">
    <location>
        <begin position="102"/>
        <end position="258"/>
    </location>
</feature>
<dbReference type="Gene3D" id="3.40.50.300">
    <property type="entry name" value="P-loop containing nucleotide triphosphate hydrolases"/>
    <property type="match status" value="1"/>
</dbReference>
<name>A0A5N6P3D0_9ASTR</name>
<proteinExistence type="predicted"/>
<dbReference type="GO" id="GO:0006952">
    <property type="term" value="P:defense response"/>
    <property type="evidence" value="ECO:0007669"/>
    <property type="project" value="InterPro"/>
</dbReference>
<dbReference type="InterPro" id="IPR002182">
    <property type="entry name" value="NB-ARC"/>
</dbReference>
<reference evidence="3 4" key="1">
    <citation type="submission" date="2019-05" db="EMBL/GenBank/DDBJ databases">
        <title>Mikania micrantha, genome provides insights into the molecular mechanism of rapid growth.</title>
        <authorList>
            <person name="Liu B."/>
        </authorList>
    </citation>
    <scope>NUCLEOTIDE SEQUENCE [LARGE SCALE GENOMIC DNA]</scope>
    <source>
        <strain evidence="3">NLD-2019</strain>
        <tissue evidence="3">Leaf</tissue>
    </source>
</reference>
<sequence length="670" mass="76742">MKNVAAEMAANDFTDSDVDELLVIKQVLENKCGHIPAHVFSSYWQRMEAFRHYQYRMWTVDQIWSFWSQRDRLCLLSANVDEDLVGMTTRLLDLKSRLEIGSNYVRMVGIWGLGGGGKTTLASSLYMEISQHFQGHCLVENIREETSKHGLNKLQENMLSAIFKKKGKIFNVTEGKNMMKSMLCRRKVLVILDDVDKLGQLEALAGKHNWFGSGNRIIITTRDQHLLRTHKVDHVYPIRLLSNDDANQLFKRHAYNEEDPVEDFETLSLRVISYASGLPLALRVIGSFLYDKNKNEWISALDKLKDISDLTVMDFLKLSFDGLEAHQKELFLEIAFEEMGHYIVRREHPGNPRKHSRVWKREEIKEMCFGDTTMENDKTEGLKYYVSDSDDTDLSSRFCKIVSSIKKLRWVNTYNVKSDGGPTFLSNELQYVNWRGYLASSFPDSFHPIKLLLKLTNSKQKELWKGCKHLPQLKVLHLEGLKLQSTPDFHGLPRLQNLTLEGCYDLEEIHPSFGSHTSLEYLNVSDCPKLRMFPTIAHMRNLKSLKIIKCNLKDGEIPSGIGELSNLKELDLNLSLVGTNIVNDGERLLQSMLEINSLKISVKQASGGVNSEDDVVSEECDGDENTFVWYVSFGSLINTAWRDQTYKALFLDLEGDECSGFGIRLIAKKR</sequence>
<comment type="caution">
    <text evidence="3">The sequence shown here is derived from an EMBL/GenBank/DDBJ whole genome shotgun (WGS) entry which is preliminary data.</text>
</comment>
<dbReference type="SUPFAM" id="SSF52047">
    <property type="entry name" value="RNI-like"/>
    <property type="match status" value="1"/>
</dbReference>
<dbReference type="InterPro" id="IPR042197">
    <property type="entry name" value="Apaf_helical"/>
</dbReference>
<dbReference type="InterPro" id="IPR027417">
    <property type="entry name" value="P-loop_NTPase"/>
</dbReference>
<dbReference type="Gene3D" id="3.80.10.10">
    <property type="entry name" value="Ribonuclease Inhibitor"/>
    <property type="match status" value="1"/>
</dbReference>
<dbReference type="EMBL" id="SZYD01000007">
    <property type="protein sequence ID" value="KAD5802826.1"/>
    <property type="molecule type" value="Genomic_DNA"/>
</dbReference>
<dbReference type="AlphaFoldDB" id="A0A5N6P3D0"/>
<keyword evidence="1" id="KW-0433">Leucine-rich repeat</keyword>
<dbReference type="SUPFAM" id="SSF52540">
    <property type="entry name" value="P-loop containing nucleoside triphosphate hydrolases"/>
    <property type="match status" value="1"/>
</dbReference>
<dbReference type="PANTHER" id="PTHR11017">
    <property type="entry name" value="LEUCINE-RICH REPEAT-CONTAINING PROTEIN"/>
    <property type="match status" value="1"/>
</dbReference>
<keyword evidence="4" id="KW-1185">Reference proteome</keyword>
<accession>A0A5N6P3D0</accession>
<dbReference type="GO" id="GO:0043531">
    <property type="term" value="F:ADP binding"/>
    <property type="evidence" value="ECO:0007669"/>
    <property type="project" value="InterPro"/>
</dbReference>
<dbReference type="InterPro" id="IPR032675">
    <property type="entry name" value="LRR_dom_sf"/>
</dbReference>
<organism evidence="3 4">
    <name type="scientific">Mikania micrantha</name>
    <name type="common">bitter vine</name>
    <dbReference type="NCBI Taxonomy" id="192012"/>
    <lineage>
        <taxon>Eukaryota</taxon>
        <taxon>Viridiplantae</taxon>
        <taxon>Streptophyta</taxon>
        <taxon>Embryophyta</taxon>
        <taxon>Tracheophyta</taxon>
        <taxon>Spermatophyta</taxon>
        <taxon>Magnoliopsida</taxon>
        <taxon>eudicotyledons</taxon>
        <taxon>Gunneridae</taxon>
        <taxon>Pentapetalae</taxon>
        <taxon>asterids</taxon>
        <taxon>campanulids</taxon>
        <taxon>Asterales</taxon>
        <taxon>Asteraceae</taxon>
        <taxon>Asteroideae</taxon>
        <taxon>Heliantheae alliance</taxon>
        <taxon>Eupatorieae</taxon>
        <taxon>Mikania</taxon>
    </lineage>
</organism>
<protein>
    <recommendedName>
        <fullName evidence="2">NB-ARC domain-containing protein</fullName>
    </recommendedName>
</protein>